<dbReference type="InterPro" id="IPR012907">
    <property type="entry name" value="Peptidase_S11_C"/>
</dbReference>
<dbReference type="GO" id="GO:0071555">
    <property type="term" value="P:cell wall organization"/>
    <property type="evidence" value="ECO:0007669"/>
    <property type="project" value="UniProtKB-KW"/>
</dbReference>
<proteinExistence type="inferred from homology"/>
<dbReference type="InterPro" id="IPR012338">
    <property type="entry name" value="Beta-lactam/transpept-like"/>
</dbReference>
<evidence type="ECO:0000256" key="11">
    <source>
        <dbReference type="ARBA" id="ARBA00023316"/>
    </source>
</evidence>
<organism evidence="19 20">
    <name type="scientific">Pelotomaculum propionicicum</name>
    <dbReference type="NCBI Taxonomy" id="258475"/>
    <lineage>
        <taxon>Bacteria</taxon>
        <taxon>Bacillati</taxon>
        <taxon>Bacillota</taxon>
        <taxon>Clostridia</taxon>
        <taxon>Eubacteriales</taxon>
        <taxon>Desulfotomaculaceae</taxon>
        <taxon>Pelotomaculum</taxon>
    </lineage>
</organism>
<feature type="active site" evidence="13">
    <location>
        <position position="114"/>
    </location>
</feature>
<keyword evidence="9" id="KW-0133">Cell shape</keyword>
<feature type="chain" id="PRO_5021355538" description="serine-type D-Ala-D-Ala carboxypeptidase" evidence="17">
    <location>
        <begin position="26"/>
        <end position="404"/>
    </location>
</feature>
<evidence type="ECO:0000313" key="20">
    <source>
        <dbReference type="Proteomes" id="UP000297597"/>
    </source>
</evidence>
<dbReference type="InterPro" id="IPR001967">
    <property type="entry name" value="Peptidase_S11_N"/>
</dbReference>
<evidence type="ECO:0000256" key="2">
    <source>
        <dbReference type="ARBA" id="ARBA00004752"/>
    </source>
</evidence>
<dbReference type="SMART" id="SM00936">
    <property type="entry name" value="PBP5_C"/>
    <property type="match status" value="1"/>
</dbReference>
<dbReference type="Proteomes" id="UP000297597">
    <property type="component" value="Unassembled WGS sequence"/>
</dbReference>
<protein>
    <recommendedName>
        <fullName evidence="4">serine-type D-Ala-D-Ala carboxypeptidase</fullName>
        <ecNumber evidence="4">3.4.16.4</ecNumber>
    </recommendedName>
</protein>
<evidence type="ECO:0000256" key="15">
    <source>
        <dbReference type="RuleBase" id="RU004016"/>
    </source>
</evidence>
<dbReference type="Gene3D" id="2.60.410.10">
    <property type="entry name" value="D-Ala-D-Ala carboxypeptidase, C-terminal domain"/>
    <property type="match status" value="1"/>
</dbReference>
<keyword evidence="8 19" id="KW-0378">Hydrolase</keyword>
<evidence type="ECO:0000313" key="19">
    <source>
        <dbReference type="EMBL" id="TEB13115.1"/>
    </source>
</evidence>
<evidence type="ECO:0000256" key="12">
    <source>
        <dbReference type="ARBA" id="ARBA00034000"/>
    </source>
</evidence>
<comment type="pathway">
    <text evidence="2">Cell wall biogenesis; peptidoglycan biosynthesis.</text>
</comment>
<dbReference type="AlphaFoldDB" id="A0A4Y7RVV4"/>
<evidence type="ECO:0000256" key="8">
    <source>
        <dbReference type="ARBA" id="ARBA00022801"/>
    </source>
</evidence>
<evidence type="ECO:0000256" key="3">
    <source>
        <dbReference type="ARBA" id="ARBA00007164"/>
    </source>
</evidence>
<feature type="active site" description="Acyl-ester intermediate" evidence="13">
    <location>
        <position position="59"/>
    </location>
</feature>
<keyword evidence="16" id="KW-0472">Membrane</keyword>
<dbReference type="InterPro" id="IPR018044">
    <property type="entry name" value="Peptidase_S11"/>
</dbReference>
<keyword evidence="6" id="KW-0645">Protease</keyword>
<evidence type="ECO:0000256" key="7">
    <source>
        <dbReference type="ARBA" id="ARBA00022729"/>
    </source>
</evidence>
<evidence type="ECO:0000256" key="9">
    <source>
        <dbReference type="ARBA" id="ARBA00022960"/>
    </source>
</evidence>
<dbReference type="GO" id="GO:0009002">
    <property type="term" value="F:serine-type D-Ala-D-Ala carboxypeptidase activity"/>
    <property type="evidence" value="ECO:0007669"/>
    <property type="project" value="UniProtKB-EC"/>
</dbReference>
<dbReference type="PANTHER" id="PTHR21581">
    <property type="entry name" value="D-ALANYL-D-ALANINE CARBOXYPEPTIDASE"/>
    <property type="match status" value="1"/>
</dbReference>
<accession>A0A4Y7RVV4</accession>
<dbReference type="InterPro" id="IPR015956">
    <property type="entry name" value="Peniciliin-bd_prot_C_sf"/>
</dbReference>
<comment type="similarity">
    <text evidence="3 15">Belongs to the peptidase S11 family.</text>
</comment>
<dbReference type="InterPro" id="IPR037167">
    <property type="entry name" value="Peptidase_S11_C_sf"/>
</dbReference>
<dbReference type="UniPathway" id="UPA00219"/>
<evidence type="ECO:0000256" key="14">
    <source>
        <dbReference type="PIRSR" id="PIRSR618044-2"/>
    </source>
</evidence>
<feature type="domain" description="Peptidase S11 D-Ala-D-Ala carboxypeptidase A C-terminal" evidence="18">
    <location>
        <begin position="270"/>
        <end position="360"/>
    </location>
</feature>
<keyword evidence="16" id="KW-0812">Transmembrane</keyword>
<evidence type="ECO:0000256" key="16">
    <source>
        <dbReference type="SAM" id="Phobius"/>
    </source>
</evidence>
<evidence type="ECO:0000256" key="10">
    <source>
        <dbReference type="ARBA" id="ARBA00022984"/>
    </source>
</evidence>
<feature type="signal peptide" evidence="17">
    <location>
        <begin position="1"/>
        <end position="25"/>
    </location>
</feature>
<keyword evidence="11" id="KW-0961">Cell wall biogenesis/degradation</keyword>
<evidence type="ECO:0000256" key="1">
    <source>
        <dbReference type="ARBA" id="ARBA00003217"/>
    </source>
</evidence>
<evidence type="ECO:0000259" key="18">
    <source>
        <dbReference type="SMART" id="SM00936"/>
    </source>
</evidence>
<sequence>MLKKISLWVCLAAFLLSAAVFPAAAASPVITGEAAVLVDSKNGQVLFEKNASVKVYPASTTKILTAIIALESARTGEMVTIPKEASDVEGSAVGLQEGEQVSLEDLLYALMLNSGNDSAVAIACHLGGSVPGFVQMMNKRAAELGAVNTHFNNPNGLPDPNHYTTARDMALIARYTMQNPEFREIVSTKVKTITRSDPNAQTYLDNHNKLLWNYDGAIGVKTGYTDEARQCLVSAAARQGRELIAVVMKSEGTDIWTDSTKLLDFGFAEFNQASLVEAGKFMADVPVRYGVAKTVRAQTGSSLVYDFPIGAKPQISQEITLFDNIAAPLQAGKKVGEAAFYANGQELGRVDLVAQQEVKRRILAKWWFWLLVLAAIATAAAIALYQNEMRRRRWQMYNKRKYYL</sequence>
<dbReference type="EMBL" id="QFFZ01000003">
    <property type="protein sequence ID" value="TEB13115.1"/>
    <property type="molecule type" value="Genomic_DNA"/>
</dbReference>
<comment type="function">
    <text evidence="1">Removes C-terminal D-alanyl residues from sugar-peptide cell wall precursors.</text>
</comment>
<keyword evidence="10" id="KW-0573">Peptidoglycan synthesis</keyword>
<evidence type="ECO:0000256" key="6">
    <source>
        <dbReference type="ARBA" id="ARBA00022670"/>
    </source>
</evidence>
<keyword evidence="16" id="KW-1133">Transmembrane helix</keyword>
<reference evidence="19 20" key="1">
    <citation type="journal article" date="2018" name="Environ. Microbiol.">
        <title>Novel energy conservation strategies and behaviour of Pelotomaculum schinkii driving syntrophic propionate catabolism.</title>
        <authorList>
            <person name="Hidalgo-Ahumada C.A.P."/>
            <person name="Nobu M.K."/>
            <person name="Narihiro T."/>
            <person name="Tamaki H."/>
            <person name="Liu W.T."/>
            <person name="Kamagata Y."/>
            <person name="Stams A.J.M."/>
            <person name="Imachi H."/>
            <person name="Sousa D.Z."/>
        </authorList>
    </citation>
    <scope>NUCLEOTIDE SEQUENCE [LARGE SCALE GENOMIC DNA]</scope>
    <source>
        <strain evidence="19 20">MGP</strain>
    </source>
</reference>
<dbReference type="OrthoDB" id="9791132at2"/>
<dbReference type="RefSeq" id="WP_134212305.1">
    <property type="nucleotide sequence ID" value="NZ_QFFZ01000003.1"/>
</dbReference>
<dbReference type="GO" id="GO:0006508">
    <property type="term" value="P:proteolysis"/>
    <property type="evidence" value="ECO:0007669"/>
    <property type="project" value="UniProtKB-KW"/>
</dbReference>
<feature type="active site" description="Proton acceptor" evidence="13">
    <location>
        <position position="62"/>
    </location>
</feature>
<dbReference type="SUPFAM" id="SSF69189">
    <property type="entry name" value="Penicillin-binding protein associated domain"/>
    <property type="match status" value="1"/>
</dbReference>
<dbReference type="PRINTS" id="PR00725">
    <property type="entry name" value="DADACBPTASE1"/>
</dbReference>
<comment type="catalytic activity">
    <reaction evidence="12">
        <text>Preferential cleavage: (Ac)2-L-Lys-D-Ala-|-D-Ala. Also transpeptidation of peptidyl-alanyl moieties that are N-acyl substituents of D-alanine.</text>
        <dbReference type="EC" id="3.4.16.4"/>
    </reaction>
</comment>
<keyword evidence="5 19" id="KW-0121">Carboxypeptidase</keyword>
<dbReference type="GO" id="GO:0009252">
    <property type="term" value="P:peptidoglycan biosynthetic process"/>
    <property type="evidence" value="ECO:0007669"/>
    <property type="project" value="UniProtKB-UniPathway"/>
</dbReference>
<name>A0A4Y7RVV4_9FIRM</name>
<keyword evidence="7 17" id="KW-0732">Signal</keyword>
<dbReference type="Pfam" id="PF00768">
    <property type="entry name" value="Peptidase_S11"/>
    <property type="match status" value="1"/>
</dbReference>
<evidence type="ECO:0000256" key="4">
    <source>
        <dbReference type="ARBA" id="ARBA00012448"/>
    </source>
</evidence>
<dbReference type="Gene3D" id="3.40.710.10">
    <property type="entry name" value="DD-peptidase/beta-lactamase superfamily"/>
    <property type="match status" value="1"/>
</dbReference>
<evidence type="ECO:0000256" key="13">
    <source>
        <dbReference type="PIRSR" id="PIRSR618044-1"/>
    </source>
</evidence>
<feature type="transmembrane region" description="Helical" evidence="16">
    <location>
        <begin position="366"/>
        <end position="385"/>
    </location>
</feature>
<dbReference type="GO" id="GO:0008360">
    <property type="term" value="P:regulation of cell shape"/>
    <property type="evidence" value="ECO:0007669"/>
    <property type="project" value="UniProtKB-KW"/>
</dbReference>
<feature type="binding site" evidence="14">
    <location>
        <position position="221"/>
    </location>
    <ligand>
        <name>substrate</name>
    </ligand>
</feature>
<dbReference type="EC" id="3.4.16.4" evidence="4"/>
<evidence type="ECO:0000256" key="17">
    <source>
        <dbReference type="SAM" id="SignalP"/>
    </source>
</evidence>
<comment type="caution">
    <text evidence="19">The sequence shown here is derived from an EMBL/GenBank/DDBJ whole genome shotgun (WGS) entry which is preliminary data.</text>
</comment>
<dbReference type="Pfam" id="PF07943">
    <property type="entry name" value="PBP5_C"/>
    <property type="match status" value="1"/>
</dbReference>
<dbReference type="PANTHER" id="PTHR21581:SF6">
    <property type="entry name" value="TRAFFICKING PROTEIN PARTICLE COMPLEX SUBUNIT 12"/>
    <property type="match status" value="1"/>
</dbReference>
<keyword evidence="20" id="KW-1185">Reference proteome</keyword>
<gene>
    <name evidence="19" type="primary">dacB_1</name>
    <name evidence="19" type="ORF">Pmgp_00411</name>
</gene>
<dbReference type="SUPFAM" id="SSF56601">
    <property type="entry name" value="beta-lactamase/transpeptidase-like"/>
    <property type="match status" value="1"/>
</dbReference>
<evidence type="ECO:0000256" key="5">
    <source>
        <dbReference type="ARBA" id="ARBA00022645"/>
    </source>
</evidence>